<dbReference type="Pfam" id="PF04233">
    <property type="entry name" value="Phage_Mu_F"/>
    <property type="match status" value="1"/>
</dbReference>
<protein>
    <submittedName>
        <fullName evidence="2">Portal protein</fullName>
    </submittedName>
</protein>
<comment type="caution">
    <text evidence="2">The sequence shown here is derived from an EMBL/GenBank/DDBJ whole genome shotgun (WGS) entry which is preliminary data.</text>
</comment>
<dbReference type="RefSeq" id="WP_302880847.1">
    <property type="nucleotide sequence ID" value="NZ_JAUMKJ010000044.1"/>
</dbReference>
<evidence type="ECO:0000313" key="3">
    <source>
        <dbReference type="Proteomes" id="UP001168883"/>
    </source>
</evidence>
<feature type="domain" description="Phage head morphogenesis" evidence="1">
    <location>
        <begin position="664"/>
        <end position="747"/>
    </location>
</feature>
<dbReference type="InterPro" id="IPR006528">
    <property type="entry name" value="Phage_head_morphogenesis_dom"/>
</dbReference>
<name>A0ABT8VI16_9BACL</name>
<evidence type="ECO:0000313" key="2">
    <source>
        <dbReference type="EMBL" id="MDO3680628.1"/>
    </source>
</evidence>
<keyword evidence="3" id="KW-1185">Reference proteome</keyword>
<gene>
    <name evidence="2" type="ORF">Q3C12_26815</name>
</gene>
<evidence type="ECO:0000259" key="1">
    <source>
        <dbReference type="Pfam" id="PF04233"/>
    </source>
</evidence>
<proteinExistence type="predicted"/>
<dbReference type="Proteomes" id="UP001168883">
    <property type="component" value="Unassembled WGS sequence"/>
</dbReference>
<accession>A0ABT8VI16</accession>
<reference evidence="2" key="1">
    <citation type="submission" date="2023-07" db="EMBL/GenBank/DDBJ databases">
        <authorList>
            <person name="Aktuganov G."/>
            <person name="Boyko T."/>
            <person name="Delegan Y."/>
            <person name="Galimzianova N."/>
            <person name="Gilvanova E."/>
            <person name="Korobov V."/>
            <person name="Kuzmina L."/>
            <person name="Melentiev A."/>
            <person name="Milman P."/>
            <person name="Ryabova A."/>
            <person name="Stupak E."/>
            <person name="Yasakov T."/>
            <person name="Zharikova N."/>
            <person name="Zhurenko E."/>
        </authorList>
    </citation>
    <scope>NUCLEOTIDE SEQUENCE</scope>
    <source>
        <strain evidence="2">IB-739</strain>
    </source>
</reference>
<dbReference type="EMBL" id="JAUMKJ010000044">
    <property type="protein sequence ID" value="MDO3680628.1"/>
    <property type="molecule type" value="Genomic_DNA"/>
</dbReference>
<dbReference type="NCBIfam" id="TIGR01641">
    <property type="entry name" value="phageSPP1_gp7"/>
    <property type="match status" value="1"/>
</dbReference>
<organism evidence="2 3">
    <name type="scientific">Paenibacillus ehimensis</name>
    <dbReference type="NCBI Taxonomy" id="79264"/>
    <lineage>
        <taxon>Bacteria</taxon>
        <taxon>Bacillati</taxon>
        <taxon>Bacillota</taxon>
        <taxon>Bacilli</taxon>
        <taxon>Bacillales</taxon>
        <taxon>Paenibacillaceae</taxon>
        <taxon>Paenibacillus</taxon>
    </lineage>
</organism>
<sequence>MAGFITKMTSTLLDFFGRRHLTLNEPDQTDAGRNKDSMPMVSYAESPSLYVFEQFKVATDRISTIREVNQLVKTDLRFKMTNNRLAADATRGGFRIVVSGSDADRARLKKKGQTLKRLTPGANIAQQVIDDFLKRTKLQAKSKEHARVLPRDGDLFLNPIVDLSAGLVLDIRRAPALTIKRNSDEFGEFPDIERAFSQIDPRTQINTLLEIGPPSTARTNFALFQMNHIRWMEEETEMYGTSHYASARATYKILNKMEVASAIRREFRSVQKYNHRLPEGTQEKDAIEYMRLVGLIDKHGNPTRNAHLLSDFVGTADVKVLTGDANLDQMDDIKYFEDLLWLNLGVPKAILTAGQDINRDILKVQYPHYLETLEDTTDLLEYGDTGSFSGYRALVDLQLLLAGINPDSIKYDIVWSDKSADTSAERLERAQQALGKGGGKKLITLEKAIQEIADDFDIEDPAEMAAQLEEEERQNRLEFAYTQTNKSSDERSASGIRKMPENGAQLVTDVVQEDRPGFDAIEDEAKDAVLRFFDAVYRRMTNAEEAVTDAEEDDGPVDVDEVVEIFEEAWSAEEGGYRVGIVKQMTKTSIMGAERAVQLVMDFDRGKVVDPTGPETGIGVKPKIVKKDIHDDLLEASGERIKGIEETTKLKVQYLASKAFEENLGWKELMIQLKPVIVDATRAETIAITELSWAYVRGEKRIYRDAGFEKVQLNEIIDMKTCPKCRARNGKTVSIDSPEADLAHPRCRVSLLPA</sequence>